<dbReference type="SUPFAM" id="SSF55120">
    <property type="entry name" value="Pseudouridine synthase"/>
    <property type="match status" value="1"/>
</dbReference>
<evidence type="ECO:0000313" key="7">
    <source>
        <dbReference type="EMBL" id="PQO25504.1"/>
    </source>
</evidence>
<dbReference type="OrthoDB" id="9784108at2"/>
<evidence type="ECO:0000256" key="3">
    <source>
        <dbReference type="PIRSR" id="PIRSR606225-1"/>
    </source>
</evidence>
<dbReference type="InterPro" id="IPR020103">
    <property type="entry name" value="PsdUridine_synth_cat_dom_sf"/>
</dbReference>
<dbReference type="InterPro" id="IPR006225">
    <property type="entry name" value="PsdUridine_synth_RluC/D"/>
</dbReference>
<dbReference type="InterPro" id="IPR002942">
    <property type="entry name" value="S4_RNA-bd"/>
</dbReference>
<dbReference type="RefSeq" id="WP_105358946.1">
    <property type="nucleotide sequence ID" value="NZ_PUIA01000081.1"/>
</dbReference>
<feature type="active site" evidence="3">
    <location>
        <position position="135"/>
    </location>
</feature>
<dbReference type="Pfam" id="PF01479">
    <property type="entry name" value="S4"/>
    <property type="match status" value="1"/>
</dbReference>
<dbReference type="PANTHER" id="PTHR21600:SF44">
    <property type="entry name" value="RIBOSOMAL LARGE SUBUNIT PSEUDOURIDINE SYNTHASE D"/>
    <property type="match status" value="1"/>
</dbReference>
<dbReference type="CDD" id="cd00165">
    <property type="entry name" value="S4"/>
    <property type="match status" value="1"/>
</dbReference>
<dbReference type="SMART" id="SM00363">
    <property type="entry name" value="S4"/>
    <property type="match status" value="1"/>
</dbReference>
<reference evidence="7 8" key="1">
    <citation type="submission" date="2018-02" db="EMBL/GenBank/DDBJ databases">
        <title>Comparative genomes isolates from brazilian mangrove.</title>
        <authorList>
            <person name="Araujo J.E."/>
            <person name="Taketani R.G."/>
            <person name="Silva M.C.P."/>
            <person name="Loureco M.V."/>
            <person name="Andreote F.D."/>
        </authorList>
    </citation>
    <scope>NUCLEOTIDE SEQUENCE [LARGE SCALE GENOMIC DNA]</scope>
    <source>
        <strain evidence="7 8">HEX-2 MGV</strain>
    </source>
</reference>
<keyword evidence="2 5" id="KW-0413">Isomerase</keyword>
<name>A0A2S8F0Q7_9BACT</name>
<dbReference type="InterPro" id="IPR050188">
    <property type="entry name" value="RluA_PseudoU_synthase"/>
</dbReference>
<comment type="similarity">
    <text evidence="1 5">Belongs to the pseudouridine synthase RluA family.</text>
</comment>
<comment type="catalytic activity">
    <reaction evidence="5">
        <text>a uridine in RNA = a pseudouridine in RNA</text>
        <dbReference type="Rhea" id="RHEA:48348"/>
        <dbReference type="Rhea" id="RHEA-COMP:12068"/>
        <dbReference type="Rhea" id="RHEA-COMP:12069"/>
        <dbReference type="ChEBI" id="CHEBI:65314"/>
        <dbReference type="ChEBI" id="CHEBI:65315"/>
    </reaction>
</comment>
<evidence type="ECO:0000313" key="8">
    <source>
        <dbReference type="Proteomes" id="UP000240009"/>
    </source>
</evidence>
<gene>
    <name evidence="7" type="ORF">C5Y96_24500</name>
</gene>
<dbReference type="GO" id="GO:0000455">
    <property type="term" value="P:enzyme-directed rRNA pseudouridine synthesis"/>
    <property type="evidence" value="ECO:0007669"/>
    <property type="project" value="UniProtKB-ARBA"/>
</dbReference>
<dbReference type="Gene3D" id="3.10.290.10">
    <property type="entry name" value="RNA-binding S4 domain"/>
    <property type="match status" value="1"/>
</dbReference>
<dbReference type="GO" id="GO:0003723">
    <property type="term" value="F:RNA binding"/>
    <property type="evidence" value="ECO:0007669"/>
    <property type="project" value="UniProtKB-KW"/>
</dbReference>
<evidence type="ECO:0000256" key="2">
    <source>
        <dbReference type="ARBA" id="ARBA00023235"/>
    </source>
</evidence>
<dbReference type="PROSITE" id="PS01129">
    <property type="entry name" value="PSI_RLU"/>
    <property type="match status" value="1"/>
</dbReference>
<evidence type="ECO:0000259" key="6">
    <source>
        <dbReference type="SMART" id="SM00363"/>
    </source>
</evidence>
<dbReference type="Gene3D" id="3.30.2350.10">
    <property type="entry name" value="Pseudouridine synthase"/>
    <property type="match status" value="1"/>
</dbReference>
<evidence type="ECO:0000256" key="5">
    <source>
        <dbReference type="RuleBase" id="RU362028"/>
    </source>
</evidence>
<dbReference type="InterPro" id="IPR036986">
    <property type="entry name" value="S4_RNA-bd_sf"/>
</dbReference>
<organism evidence="7 8">
    <name type="scientific">Blastopirellula marina</name>
    <dbReference type="NCBI Taxonomy" id="124"/>
    <lineage>
        <taxon>Bacteria</taxon>
        <taxon>Pseudomonadati</taxon>
        <taxon>Planctomycetota</taxon>
        <taxon>Planctomycetia</taxon>
        <taxon>Pirellulales</taxon>
        <taxon>Pirellulaceae</taxon>
        <taxon>Blastopirellula</taxon>
    </lineage>
</organism>
<dbReference type="NCBIfam" id="TIGR00005">
    <property type="entry name" value="rluA_subfam"/>
    <property type="match status" value="1"/>
</dbReference>
<proteinExistence type="inferred from homology"/>
<feature type="domain" description="RNA-binding S4" evidence="6">
    <location>
        <begin position="12"/>
        <end position="72"/>
    </location>
</feature>
<keyword evidence="4" id="KW-0694">RNA-binding</keyword>
<dbReference type="AlphaFoldDB" id="A0A2S8F0Q7"/>
<dbReference type="Proteomes" id="UP000240009">
    <property type="component" value="Unassembled WGS sequence"/>
</dbReference>
<dbReference type="PROSITE" id="PS50889">
    <property type="entry name" value="S4"/>
    <property type="match status" value="1"/>
</dbReference>
<dbReference type="Pfam" id="PF00849">
    <property type="entry name" value="PseudoU_synth_2"/>
    <property type="match status" value="1"/>
</dbReference>
<dbReference type="EMBL" id="PUIA01000081">
    <property type="protein sequence ID" value="PQO25504.1"/>
    <property type="molecule type" value="Genomic_DNA"/>
</dbReference>
<dbReference type="GO" id="GO:0120159">
    <property type="term" value="F:rRNA pseudouridine synthase activity"/>
    <property type="evidence" value="ECO:0007669"/>
    <property type="project" value="UniProtKB-ARBA"/>
</dbReference>
<evidence type="ECO:0000256" key="1">
    <source>
        <dbReference type="ARBA" id="ARBA00010876"/>
    </source>
</evidence>
<dbReference type="EC" id="5.4.99.-" evidence="5"/>
<protein>
    <recommendedName>
        <fullName evidence="5">Pseudouridine synthase</fullName>
        <ecNumber evidence="5">5.4.99.-</ecNumber>
    </recommendedName>
</protein>
<sequence>MRYTVDKSDAGQRLDQFVTRRIKKASRAQVREAIDEGQVTINDQAMKPSYKLRLGDVVEYPEIDARQEEQLPQQFDLDILYQDEHLAAINKPPGMVTHPAKGHWDGTLTAALIAKFSQLSDIGGASRPGIVHRLDRDTSGVLVIAKHNEAHEALSQQFADRTTEKEYLAIVANCPDRDRDVINEPIGPHPRFRERMSIVRDDPEAKEAKTFYEVAERFDGYAAFKVFPKTGRTHQIRVHLAHIKHPVLCDRAYGNQARITLGEIARTDDEEIVLARTALHARRLKINHPVTGEPLEFEAPIPEDIHSTLVVLRKYRSV</sequence>
<dbReference type="CDD" id="cd02869">
    <property type="entry name" value="PseudoU_synth_RluA_like"/>
    <property type="match status" value="1"/>
</dbReference>
<evidence type="ECO:0000256" key="4">
    <source>
        <dbReference type="PROSITE-ProRule" id="PRU00182"/>
    </source>
</evidence>
<dbReference type="SUPFAM" id="SSF55174">
    <property type="entry name" value="Alpha-L RNA-binding motif"/>
    <property type="match status" value="1"/>
</dbReference>
<dbReference type="InterPro" id="IPR006224">
    <property type="entry name" value="PsdUridine_synth_RluA-like_CS"/>
</dbReference>
<comment type="caution">
    <text evidence="7">The sequence shown here is derived from an EMBL/GenBank/DDBJ whole genome shotgun (WGS) entry which is preliminary data.</text>
</comment>
<dbReference type="PANTHER" id="PTHR21600">
    <property type="entry name" value="MITOCHONDRIAL RNA PSEUDOURIDINE SYNTHASE"/>
    <property type="match status" value="1"/>
</dbReference>
<accession>A0A2S8F0Q7</accession>
<dbReference type="InterPro" id="IPR006145">
    <property type="entry name" value="PsdUridine_synth_RsuA/RluA"/>
</dbReference>
<comment type="function">
    <text evidence="5">Responsible for synthesis of pseudouridine from uracil.</text>
</comment>